<dbReference type="Pfam" id="PF01048">
    <property type="entry name" value="PNP_UDP_1"/>
    <property type="match status" value="1"/>
</dbReference>
<reference evidence="3" key="1">
    <citation type="submission" date="2016-11" db="EMBL/GenBank/DDBJ databases">
        <authorList>
            <person name="Varghese N."/>
            <person name="Submissions S."/>
        </authorList>
    </citation>
    <scope>NUCLEOTIDE SEQUENCE [LARGE SCALE GENOMIC DNA]</scope>
    <source>
        <strain evidence="3">DSM 15285</strain>
    </source>
</reference>
<dbReference type="GO" id="GO:0051539">
    <property type="term" value="F:4 iron, 4 sulfur cluster binding"/>
    <property type="evidence" value="ECO:0007669"/>
    <property type="project" value="TreeGrafter"/>
</dbReference>
<gene>
    <name evidence="2" type="ORF">SAMN02744040_00335</name>
</gene>
<dbReference type="RefSeq" id="WP_072723127.1">
    <property type="nucleotide sequence ID" value="NZ_FQXH01000005.1"/>
</dbReference>
<dbReference type="EMBL" id="FQXH01000005">
    <property type="protein sequence ID" value="SHG95605.1"/>
    <property type="molecule type" value="Genomic_DNA"/>
</dbReference>
<dbReference type="GO" id="GO:0003913">
    <property type="term" value="F:DNA photolyase activity"/>
    <property type="evidence" value="ECO:0007669"/>
    <property type="project" value="TreeGrafter"/>
</dbReference>
<dbReference type="GO" id="GO:0042601">
    <property type="term" value="C:endospore-forming forespore"/>
    <property type="evidence" value="ECO:0007669"/>
    <property type="project" value="TreeGrafter"/>
</dbReference>
<dbReference type="PANTHER" id="PTHR37822:SF2">
    <property type="entry name" value="SPORE PHOTOPRODUCT LYASE"/>
    <property type="match status" value="1"/>
</dbReference>
<dbReference type="Proteomes" id="UP000242520">
    <property type="component" value="Unassembled WGS sequence"/>
</dbReference>
<dbReference type="SUPFAM" id="SSF53167">
    <property type="entry name" value="Purine and uridine phosphorylases"/>
    <property type="match status" value="1"/>
</dbReference>
<proteinExistence type="predicted"/>
<name>A0A1M5P1M3_9FIRM</name>
<keyword evidence="3" id="KW-1185">Reference proteome</keyword>
<sequence>MIFICTSMYYEAYPFIKKLNLKKDCNSRKFQIFKNENVILLITGVGKIKATIAVTYLFSKYKPKNSDLFINIGVCGAKNKNTSIGSVFLCNKIIESDTKKTFYPDIIFKHPFKEASIETCSLVVDNNNIKFEGQLLDMESSGIYQAATVFLQTHQIFFIKIVSDHLNTENLNQNIVLKLIEDKATQIINWVTEIKLGFLYDSNVLSQKEQETLDCLVKNLKLSSTMKNQLKQLFIYYKLQYNDFTNIINTYINIKCKSKNEGKRYFAEIKQKLI</sequence>
<dbReference type="InterPro" id="IPR035994">
    <property type="entry name" value="Nucleoside_phosphorylase_sf"/>
</dbReference>
<dbReference type="AlphaFoldDB" id="A0A1M5P1M3"/>
<dbReference type="GO" id="GO:1904047">
    <property type="term" value="F:S-adenosyl-L-methionine binding"/>
    <property type="evidence" value="ECO:0007669"/>
    <property type="project" value="TreeGrafter"/>
</dbReference>
<dbReference type="GO" id="GO:0009116">
    <property type="term" value="P:nucleoside metabolic process"/>
    <property type="evidence" value="ECO:0007669"/>
    <property type="project" value="InterPro"/>
</dbReference>
<evidence type="ECO:0000313" key="2">
    <source>
        <dbReference type="EMBL" id="SHG95605.1"/>
    </source>
</evidence>
<dbReference type="PANTHER" id="PTHR37822">
    <property type="entry name" value="SPORE PHOTOPRODUCT LYASE-RELATED"/>
    <property type="match status" value="1"/>
</dbReference>
<evidence type="ECO:0000259" key="1">
    <source>
        <dbReference type="Pfam" id="PF01048"/>
    </source>
</evidence>
<protein>
    <submittedName>
        <fullName evidence="2">Nucleoside phosphorylase</fullName>
    </submittedName>
</protein>
<dbReference type="STRING" id="1123350.SAMN02744040_00335"/>
<feature type="domain" description="Nucleoside phosphorylase" evidence="1">
    <location>
        <begin position="26"/>
        <end position="101"/>
    </location>
</feature>
<dbReference type="InterPro" id="IPR000845">
    <property type="entry name" value="Nucleoside_phosphorylase_d"/>
</dbReference>
<accession>A0A1M5P1M3</accession>
<evidence type="ECO:0000313" key="3">
    <source>
        <dbReference type="Proteomes" id="UP000242520"/>
    </source>
</evidence>
<dbReference type="InterPro" id="IPR049539">
    <property type="entry name" value="SPL"/>
</dbReference>
<dbReference type="OrthoDB" id="21362at2"/>
<organism evidence="2 3">
    <name type="scientific">Tepidibacter thalassicus DSM 15285</name>
    <dbReference type="NCBI Taxonomy" id="1123350"/>
    <lineage>
        <taxon>Bacteria</taxon>
        <taxon>Bacillati</taxon>
        <taxon>Bacillota</taxon>
        <taxon>Clostridia</taxon>
        <taxon>Peptostreptococcales</taxon>
        <taxon>Peptostreptococcaceae</taxon>
        <taxon>Tepidibacter</taxon>
    </lineage>
</organism>
<dbReference type="Gene3D" id="3.40.50.1580">
    <property type="entry name" value="Nucleoside phosphorylase domain"/>
    <property type="match status" value="1"/>
</dbReference>